<evidence type="ECO:0000256" key="12">
    <source>
        <dbReference type="PIRSR" id="PIRSR610347-2"/>
    </source>
</evidence>
<dbReference type="SUPFAM" id="SSF53659">
    <property type="entry name" value="Isocitrate/Isopropylmalate dehydrogenase-like"/>
    <property type="match status" value="1"/>
</dbReference>
<evidence type="ECO:0000256" key="5">
    <source>
        <dbReference type="ARBA" id="ARBA00022723"/>
    </source>
</evidence>
<dbReference type="InterPro" id="IPR024084">
    <property type="entry name" value="IsoPropMal-DH-like_dom"/>
</dbReference>
<evidence type="ECO:0000256" key="11">
    <source>
        <dbReference type="PIRSR" id="PIRSR610347-1"/>
    </source>
</evidence>
<feature type="domain" description="Isopropylmalate dehydrogenase-like" evidence="15">
    <location>
        <begin position="12"/>
        <end position="355"/>
    </location>
</feature>
<proteinExistence type="inferred from homology"/>
<evidence type="ECO:0000313" key="17">
    <source>
        <dbReference type="Proteomes" id="UP000191518"/>
    </source>
</evidence>
<comment type="cofactor">
    <cofactor evidence="1">
        <name>Mn(2+)</name>
        <dbReference type="ChEBI" id="CHEBI:29035"/>
    </cofactor>
</comment>
<dbReference type="GO" id="GO:0008081">
    <property type="term" value="F:phosphoric diester hydrolase activity"/>
    <property type="evidence" value="ECO:0007669"/>
    <property type="project" value="InterPro"/>
</dbReference>
<dbReference type="InterPro" id="IPR010347">
    <property type="entry name" value="Tdp1"/>
</dbReference>
<dbReference type="EC" id="1.1.1.83" evidence="4"/>
<dbReference type="Proteomes" id="UP000191518">
    <property type="component" value="Unassembled WGS sequence"/>
</dbReference>
<feature type="active site" description="Nucleophile" evidence="11">
    <location>
        <position position="501"/>
    </location>
</feature>
<dbReference type="GO" id="GO:0000287">
    <property type="term" value="F:magnesium ion binding"/>
    <property type="evidence" value="ECO:0007669"/>
    <property type="project" value="InterPro"/>
</dbReference>
<dbReference type="STRING" id="29845.A0A1V6RRU5"/>
<dbReference type="GO" id="GO:0006281">
    <property type="term" value="P:DNA repair"/>
    <property type="evidence" value="ECO:0007669"/>
    <property type="project" value="InterPro"/>
</dbReference>
<dbReference type="Pfam" id="PF06087">
    <property type="entry name" value="Tyr-DNA_phospho"/>
    <property type="match status" value="1"/>
</dbReference>
<evidence type="ECO:0000256" key="13">
    <source>
        <dbReference type="PIRSR" id="PIRSR610347-3"/>
    </source>
</evidence>
<dbReference type="InterPro" id="IPR050501">
    <property type="entry name" value="ICDH/IPMDH"/>
</dbReference>
<keyword evidence="8" id="KW-0520">NAD</keyword>
<evidence type="ECO:0000256" key="8">
    <source>
        <dbReference type="ARBA" id="ARBA00023027"/>
    </source>
</evidence>
<dbReference type="Pfam" id="PF00180">
    <property type="entry name" value="Iso_dh"/>
    <property type="match status" value="1"/>
</dbReference>
<dbReference type="EMBL" id="MDYP01000032">
    <property type="protein sequence ID" value="OQE04492.1"/>
    <property type="molecule type" value="Genomic_DNA"/>
</dbReference>
<dbReference type="SMART" id="SM01329">
    <property type="entry name" value="Iso_dh"/>
    <property type="match status" value="1"/>
</dbReference>
<evidence type="ECO:0000256" key="1">
    <source>
        <dbReference type="ARBA" id="ARBA00001936"/>
    </source>
</evidence>
<comment type="caution">
    <text evidence="16">The sequence shown here is derived from an EMBL/GenBank/DDBJ whole genome shotgun (WGS) entry which is preliminary data.</text>
</comment>
<dbReference type="CDD" id="cd09194">
    <property type="entry name" value="PLDc_yTdp1_1"/>
    <property type="match status" value="1"/>
</dbReference>
<feature type="region of interest" description="Disordered" evidence="14">
    <location>
        <begin position="371"/>
        <end position="398"/>
    </location>
</feature>
<dbReference type="Gene3D" id="3.30.870.10">
    <property type="entry name" value="Endonuclease Chain A"/>
    <property type="match status" value="2"/>
</dbReference>
<dbReference type="GO" id="GO:0005634">
    <property type="term" value="C:nucleus"/>
    <property type="evidence" value="ECO:0007669"/>
    <property type="project" value="InterPro"/>
</dbReference>
<dbReference type="FunFam" id="3.30.870.10:FF:000047">
    <property type="entry name" value="Probable tyrosyl-DNA phosphodiesterase"/>
    <property type="match status" value="1"/>
</dbReference>
<dbReference type="AlphaFoldDB" id="A0A1V6RRU5"/>
<accession>A0A1V6RRU5</accession>
<sequence length="900" mass="98834">MSSSVDSQKTYSIASIPADGIGPEVISAGITALNALTDTLKTFKLEFKNYDWSSETYKKTGKYIPDGGLEELKKHDAIFFGAVGAPDVPDHISLWGLRLAICQPFQQYANVRPTRVFRGTESPLRKCGPNDLDWVIIRENSEGEYAGQGGRSHAGKPWEVATEVSIFSRHGVERIMRFAFETAQKRPRKLLTVVTKSNAQRNGMVLWDEVAKIVAADFPDVTVDKMLVDAMTTRMVLKPESLDTIVATNLHADILSDLAASLAGSIGIAPTSNLDPTREYPSMFEPIHGSAFDITGMGISNPVATFWTAAEMLAWLGEEEASKQLLACVENVCEQGVLTRDLGGNATTEQVTDAVVAEIKKLAVSKAISPPLPRGSPGLTDGKLTSGPGGTAHPTKVMHSPVQLTHIRDLPDGNNVDAIRLRDILGDPMIRECWQFNFLFDVDFLMSQFDEDVRGLVQVKVVHGSWRREDTNRLRVEEACGRYPNVEPIVAYMPEPFGTHHSKMMILLRHDDLAQVIIHTANMIHMDWTNMTQAAWLSPLLPLQKASSVGSQTDAKIGSGARFKRDLLAYLKAYGPKKTGPLVQQLDKYDFGAIRAALIASVPSKKHASDSSSEEDTLWGWPALKDLMSQIPIHQKTTSKKPHIVIQISSIATLGQTNKWLKDVFFKALAPTPQPTTYSIIFPTSDEIRRSLNGYNSGGSIHMKTQSATQQKQLQYMRPYLCQWGGDTLAPGQCIDLSEDNPPRREAGRARAAPHIKTYIRFADSDMKTIDWAMVSSANLSTQAWGAATNASGEVRICSWEIGVVVWPELFRDEGSGDATSASASESLAEGESPVPDALMVPCFRRDRPVVSEGVETASLVVGFRMPYDLPLTPYGAADEPWCATASHSLPDWRGQSWIV</sequence>
<feature type="active site" description="Proton donor/acceptor" evidence="11">
    <location>
        <position position="755"/>
    </location>
</feature>
<keyword evidence="17" id="KW-1185">Reference proteome</keyword>
<keyword evidence="5" id="KW-0479">Metal-binding</keyword>
<evidence type="ECO:0000256" key="4">
    <source>
        <dbReference type="ARBA" id="ARBA00013126"/>
    </source>
</evidence>
<dbReference type="PROSITE" id="PS00470">
    <property type="entry name" value="IDH_IMDH"/>
    <property type="match status" value="1"/>
</dbReference>
<dbReference type="InterPro" id="IPR011829">
    <property type="entry name" value="TTC_DH"/>
</dbReference>
<reference evidence="17" key="1">
    <citation type="journal article" date="2017" name="Nat. Microbiol.">
        <title>Global analysis of biosynthetic gene clusters reveals vast potential of secondary metabolite production in Penicillium species.</title>
        <authorList>
            <person name="Nielsen J.C."/>
            <person name="Grijseels S."/>
            <person name="Prigent S."/>
            <person name="Ji B."/>
            <person name="Dainat J."/>
            <person name="Nielsen K.F."/>
            <person name="Frisvad J.C."/>
            <person name="Workman M."/>
            <person name="Nielsen J."/>
        </authorList>
    </citation>
    <scope>NUCLEOTIDE SEQUENCE [LARGE SCALE GENOMIC DNA]</scope>
    <source>
        <strain evidence="17">IBT 29486</strain>
    </source>
</reference>
<evidence type="ECO:0000256" key="14">
    <source>
        <dbReference type="SAM" id="MobiDB-lite"/>
    </source>
</evidence>
<feature type="site" description="Interaction with DNA" evidence="13">
    <location>
        <position position="781"/>
    </location>
</feature>
<dbReference type="SUPFAM" id="SSF56024">
    <property type="entry name" value="Phospholipase D/nuclease"/>
    <property type="match status" value="2"/>
</dbReference>
<dbReference type="CDD" id="cd09123">
    <property type="entry name" value="PLDc_Tdp1_2"/>
    <property type="match status" value="1"/>
</dbReference>
<evidence type="ECO:0000313" key="16">
    <source>
        <dbReference type="EMBL" id="OQE04492.1"/>
    </source>
</evidence>
<evidence type="ECO:0000256" key="3">
    <source>
        <dbReference type="ARBA" id="ARBA00007769"/>
    </source>
</evidence>
<comment type="similarity">
    <text evidence="3">Belongs to the isocitrate and isopropylmalate dehydrogenases family.</text>
</comment>
<dbReference type="PANTHER" id="PTHR43275">
    <property type="entry name" value="D-MALATE DEHYDROGENASE [DECARBOXYLATING]"/>
    <property type="match status" value="1"/>
</dbReference>
<evidence type="ECO:0000259" key="15">
    <source>
        <dbReference type="SMART" id="SM01329"/>
    </source>
</evidence>
<dbReference type="GO" id="GO:0046553">
    <property type="term" value="F:D-malate dehydrogenase (decarboxylating) (NAD+) activity"/>
    <property type="evidence" value="ECO:0007669"/>
    <property type="project" value="UniProtKB-EC"/>
</dbReference>
<comment type="cofactor">
    <cofactor evidence="2">
        <name>Mg(2+)</name>
        <dbReference type="ChEBI" id="CHEBI:18420"/>
    </cofactor>
</comment>
<evidence type="ECO:0000256" key="6">
    <source>
        <dbReference type="ARBA" id="ARBA00022842"/>
    </source>
</evidence>
<evidence type="ECO:0000256" key="2">
    <source>
        <dbReference type="ARBA" id="ARBA00001946"/>
    </source>
</evidence>
<feature type="binding site" evidence="12">
    <location>
        <position position="503"/>
    </location>
    <ligand>
        <name>substrate</name>
    </ligand>
</feature>
<feature type="binding site" evidence="12">
    <location>
        <position position="757"/>
    </location>
    <ligand>
        <name>substrate</name>
    </ligand>
</feature>
<dbReference type="PANTHER" id="PTHR43275:SF1">
    <property type="entry name" value="D-MALATE DEHYDROGENASE [DECARBOXYLATING]"/>
    <property type="match status" value="1"/>
</dbReference>
<keyword evidence="7" id="KW-0560">Oxidoreductase</keyword>
<keyword evidence="9" id="KW-0464">Manganese</keyword>
<name>A0A1V6RRU5_9EURO</name>
<protein>
    <recommendedName>
        <fullName evidence="4">D-malate dehydrogenase (decarboxylating)</fullName>
        <ecNumber evidence="4">1.1.1.83</ecNumber>
    </recommendedName>
</protein>
<dbReference type="InterPro" id="IPR019818">
    <property type="entry name" value="IsoCit/isopropylmalate_DH_CS"/>
</dbReference>
<comment type="catalytic activity">
    <reaction evidence="10">
        <text>(R)-malate + NAD(+) = pyruvate + CO2 + NADH</text>
        <dbReference type="Rhea" id="RHEA:18365"/>
        <dbReference type="ChEBI" id="CHEBI:15361"/>
        <dbReference type="ChEBI" id="CHEBI:15588"/>
        <dbReference type="ChEBI" id="CHEBI:16526"/>
        <dbReference type="ChEBI" id="CHEBI:57540"/>
        <dbReference type="ChEBI" id="CHEBI:57945"/>
        <dbReference type="EC" id="1.1.1.83"/>
    </reaction>
</comment>
<dbReference type="FunFam" id="3.30.870.10:FF:000038">
    <property type="entry name" value="Probable tyrosyl-DNA phosphodiesterase"/>
    <property type="match status" value="1"/>
</dbReference>
<evidence type="ECO:0000256" key="7">
    <source>
        <dbReference type="ARBA" id="ARBA00023002"/>
    </source>
</evidence>
<dbReference type="GO" id="GO:0051287">
    <property type="term" value="F:NAD binding"/>
    <property type="evidence" value="ECO:0007669"/>
    <property type="project" value="InterPro"/>
</dbReference>
<dbReference type="Gene3D" id="3.40.718.10">
    <property type="entry name" value="Isopropylmalate Dehydrogenase"/>
    <property type="match status" value="1"/>
</dbReference>
<keyword evidence="6" id="KW-0460">Magnesium</keyword>
<gene>
    <name evidence="16" type="ORF">PENVUL_c032G09337</name>
</gene>
<dbReference type="NCBIfam" id="TIGR02089">
    <property type="entry name" value="TTC"/>
    <property type="match status" value="1"/>
</dbReference>
<evidence type="ECO:0000256" key="9">
    <source>
        <dbReference type="ARBA" id="ARBA00023211"/>
    </source>
</evidence>
<evidence type="ECO:0000256" key="10">
    <source>
        <dbReference type="ARBA" id="ARBA00049301"/>
    </source>
</evidence>
<organism evidence="16 17">
    <name type="scientific">Penicillium vulpinum</name>
    <dbReference type="NCBI Taxonomy" id="29845"/>
    <lineage>
        <taxon>Eukaryota</taxon>
        <taxon>Fungi</taxon>
        <taxon>Dikarya</taxon>
        <taxon>Ascomycota</taxon>
        <taxon>Pezizomycotina</taxon>
        <taxon>Eurotiomycetes</taxon>
        <taxon>Eurotiomycetidae</taxon>
        <taxon>Eurotiales</taxon>
        <taxon>Aspergillaceae</taxon>
        <taxon>Penicillium</taxon>
    </lineage>
</organism>